<dbReference type="EMBL" id="AHMH02000114">
    <property type="protein sequence ID" value="EMM99391.1"/>
    <property type="molecule type" value="Genomic_DNA"/>
</dbReference>
<evidence type="ECO:0000313" key="1">
    <source>
        <dbReference type="EMBL" id="EMM99391.1"/>
    </source>
</evidence>
<evidence type="ECO:0000313" key="2">
    <source>
        <dbReference type="Proteomes" id="UP000012099"/>
    </source>
</evidence>
<comment type="caution">
    <text evidence="1">The sequence shown here is derived from an EMBL/GenBank/DDBJ whole genome shotgun (WGS) entry which is preliminary data.</text>
</comment>
<protein>
    <recommendedName>
        <fullName evidence="3">Lipoprotein</fullName>
    </recommendedName>
</protein>
<name>A0ABN0IXM7_9LEPT</name>
<reference evidence="1 2" key="1">
    <citation type="submission" date="2013-01" db="EMBL/GenBank/DDBJ databases">
        <authorList>
            <person name="Harkins D.M."/>
            <person name="Durkin A.S."/>
            <person name="Brinkac L.M."/>
            <person name="Haft D.H."/>
            <person name="Selengut J.D."/>
            <person name="Sanka R."/>
            <person name="DePew J."/>
            <person name="Purushe J."/>
            <person name="Whelen A.C."/>
            <person name="Vinetz J.M."/>
            <person name="Sutton G.G."/>
            <person name="Nierman W.C."/>
            <person name="Fouts D.E."/>
        </authorList>
    </citation>
    <scope>NUCLEOTIDE SEQUENCE [LARGE SCALE GENOMIC DNA]</scope>
    <source>
        <strain evidence="1 2">2007001578</strain>
    </source>
</reference>
<proteinExistence type="predicted"/>
<keyword evidence="2" id="KW-1185">Reference proteome</keyword>
<sequence length="293" mass="34538">MDLALLSTSFLLFFSTLRRTHVNYMNTKIIKILLVKIFISQIGCSEIISREDCVPGFNYESQYFCFYQNIMNESRIDEKIIKNIFIGEALEKNKIFIEPFDFDNHNLSENFKYLNVPKKINAIAIQSSSVQNISGNYKEHLKKYIPNLYKNSYFFNKPFSEPIYDLLNFQINQEVEINSIIFGIFGYKFDRFDCSNRGKKRPYSKEEYTKAISDLKEDHETKDRTLDFKKIDETILNARYICSLSDSKSNTSFILSSYETKGFEYAGTVYLVDFFNKNKLIKTIEKYNYDGPY</sequence>
<organism evidence="1 2">
    <name type="scientific">Leptospira noguchii str. 2007001578</name>
    <dbReference type="NCBI Taxonomy" id="1049974"/>
    <lineage>
        <taxon>Bacteria</taxon>
        <taxon>Pseudomonadati</taxon>
        <taxon>Spirochaetota</taxon>
        <taxon>Spirochaetia</taxon>
        <taxon>Leptospirales</taxon>
        <taxon>Leptospiraceae</taxon>
        <taxon>Leptospira</taxon>
    </lineage>
</organism>
<gene>
    <name evidence="1" type="ORF">LEP1GSC035_1088</name>
</gene>
<dbReference type="Proteomes" id="UP000012099">
    <property type="component" value="Unassembled WGS sequence"/>
</dbReference>
<accession>A0ABN0IXM7</accession>
<evidence type="ECO:0008006" key="3">
    <source>
        <dbReference type="Google" id="ProtNLM"/>
    </source>
</evidence>